<dbReference type="EnsemblPlants" id="AES59175">
    <property type="protein sequence ID" value="AES59175"/>
    <property type="gene ID" value="MTR_1g015310"/>
</dbReference>
<evidence type="ECO:0000313" key="3">
    <source>
        <dbReference type="Proteomes" id="UP000002051"/>
    </source>
</evidence>
<protein>
    <submittedName>
        <fullName evidence="1 2">Uncharacterized protein</fullName>
    </submittedName>
</protein>
<reference evidence="1 3" key="2">
    <citation type="journal article" date="2014" name="BMC Genomics">
        <title>An improved genome release (version Mt4.0) for the model legume Medicago truncatula.</title>
        <authorList>
            <person name="Tang H."/>
            <person name="Krishnakumar V."/>
            <person name="Bidwell S."/>
            <person name="Rosen B."/>
            <person name="Chan A."/>
            <person name="Zhou S."/>
            <person name="Gentzbittel L."/>
            <person name="Childs K.L."/>
            <person name="Yandell M."/>
            <person name="Gundlach H."/>
            <person name="Mayer K.F."/>
            <person name="Schwartz D.C."/>
            <person name="Town C.D."/>
        </authorList>
    </citation>
    <scope>GENOME REANNOTATION</scope>
    <source>
        <strain evidence="2 3">cv. Jemalong A17</strain>
    </source>
</reference>
<dbReference type="HOGENOM" id="CLU_2658139_0_0_1"/>
<evidence type="ECO:0000313" key="1">
    <source>
        <dbReference type="EMBL" id="AES59175.1"/>
    </source>
</evidence>
<proteinExistence type="predicted"/>
<keyword evidence="3" id="KW-1185">Reference proteome</keyword>
<dbReference type="AlphaFoldDB" id="G7I905"/>
<dbReference type="PaxDb" id="3880-AES59175"/>
<reference evidence="1 3" key="1">
    <citation type="journal article" date="2011" name="Nature">
        <title>The Medicago genome provides insight into the evolution of rhizobial symbioses.</title>
        <authorList>
            <person name="Young N.D."/>
            <person name="Debelle F."/>
            <person name="Oldroyd G.E."/>
            <person name="Geurts R."/>
            <person name="Cannon S.B."/>
            <person name="Udvardi M.K."/>
            <person name="Benedito V.A."/>
            <person name="Mayer K.F."/>
            <person name="Gouzy J."/>
            <person name="Schoof H."/>
            <person name="Van de Peer Y."/>
            <person name="Proost S."/>
            <person name="Cook D.R."/>
            <person name="Meyers B.C."/>
            <person name="Spannagl M."/>
            <person name="Cheung F."/>
            <person name="De Mita S."/>
            <person name="Krishnakumar V."/>
            <person name="Gundlach H."/>
            <person name="Zhou S."/>
            <person name="Mudge J."/>
            <person name="Bharti A.K."/>
            <person name="Murray J.D."/>
            <person name="Naoumkina M.A."/>
            <person name="Rosen B."/>
            <person name="Silverstein K.A."/>
            <person name="Tang H."/>
            <person name="Rombauts S."/>
            <person name="Zhao P.X."/>
            <person name="Zhou P."/>
            <person name="Barbe V."/>
            <person name="Bardou P."/>
            <person name="Bechner M."/>
            <person name="Bellec A."/>
            <person name="Berger A."/>
            <person name="Berges H."/>
            <person name="Bidwell S."/>
            <person name="Bisseling T."/>
            <person name="Choisne N."/>
            <person name="Couloux A."/>
            <person name="Denny R."/>
            <person name="Deshpande S."/>
            <person name="Dai X."/>
            <person name="Doyle J.J."/>
            <person name="Dudez A.M."/>
            <person name="Farmer A.D."/>
            <person name="Fouteau S."/>
            <person name="Franken C."/>
            <person name="Gibelin C."/>
            <person name="Gish J."/>
            <person name="Goldstein S."/>
            <person name="Gonzalez A.J."/>
            <person name="Green P.J."/>
            <person name="Hallab A."/>
            <person name="Hartog M."/>
            <person name="Hua A."/>
            <person name="Humphray S.J."/>
            <person name="Jeong D.H."/>
            <person name="Jing Y."/>
            <person name="Jocker A."/>
            <person name="Kenton S.M."/>
            <person name="Kim D.J."/>
            <person name="Klee K."/>
            <person name="Lai H."/>
            <person name="Lang C."/>
            <person name="Lin S."/>
            <person name="Macmil S.L."/>
            <person name="Magdelenat G."/>
            <person name="Matthews L."/>
            <person name="McCorrison J."/>
            <person name="Monaghan E.L."/>
            <person name="Mun J.H."/>
            <person name="Najar F.Z."/>
            <person name="Nicholson C."/>
            <person name="Noirot C."/>
            <person name="O'Bleness M."/>
            <person name="Paule C.R."/>
            <person name="Poulain J."/>
            <person name="Prion F."/>
            <person name="Qin B."/>
            <person name="Qu C."/>
            <person name="Retzel E.F."/>
            <person name="Riddle C."/>
            <person name="Sallet E."/>
            <person name="Samain S."/>
            <person name="Samson N."/>
            <person name="Sanders I."/>
            <person name="Saurat O."/>
            <person name="Scarpelli C."/>
            <person name="Schiex T."/>
            <person name="Segurens B."/>
            <person name="Severin A.J."/>
            <person name="Sherrier D.J."/>
            <person name="Shi R."/>
            <person name="Sims S."/>
            <person name="Singer S.R."/>
            <person name="Sinharoy S."/>
            <person name="Sterck L."/>
            <person name="Viollet A."/>
            <person name="Wang B.B."/>
            <person name="Wang K."/>
            <person name="Wang M."/>
            <person name="Wang X."/>
            <person name="Warfsmann J."/>
            <person name="Weissenbach J."/>
            <person name="White D.D."/>
            <person name="White J.D."/>
            <person name="Wiley G.B."/>
            <person name="Wincker P."/>
            <person name="Xing Y."/>
            <person name="Yang L."/>
            <person name="Yao Z."/>
            <person name="Ying F."/>
            <person name="Zhai J."/>
            <person name="Zhou L."/>
            <person name="Zuber A."/>
            <person name="Denarie J."/>
            <person name="Dixon R.A."/>
            <person name="May G.D."/>
            <person name="Schwartz D.C."/>
            <person name="Rogers J."/>
            <person name="Quetier F."/>
            <person name="Town C.D."/>
            <person name="Roe B.A."/>
        </authorList>
    </citation>
    <scope>NUCLEOTIDE SEQUENCE [LARGE SCALE GENOMIC DNA]</scope>
    <source>
        <strain evidence="1">A17</strain>
        <strain evidence="2 3">cv. Jemalong A17</strain>
    </source>
</reference>
<sequence length="76" mass="8948">MASGKVHQAADQQEHSWETLTKNGVIVVNFRHYILQYPCSHVIAACSKIQHDFMMYVSLRYTLQYVFNTYKEEGEY</sequence>
<dbReference type="Proteomes" id="UP000002051">
    <property type="component" value="Unassembled WGS sequence"/>
</dbReference>
<gene>
    <name evidence="1" type="ordered locus">MTR_1g015310</name>
</gene>
<organism evidence="1 3">
    <name type="scientific">Medicago truncatula</name>
    <name type="common">Barrel medic</name>
    <name type="synonym">Medicago tribuloides</name>
    <dbReference type="NCBI Taxonomy" id="3880"/>
    <lineage>
        <taxon>Eukaryota</taxon>
        <taxon>Viridiplantae</taxon>
        <taxon>Streptophyta</taxon>
        <taxon>Embryophyta</taxon>
        <taxon>Tracheophyta</taxon>
        <taxon>Spermatophyta</taxon>
        <taxon>Magnoliopsida</taxon>
        <taxon>eudicotyledons</taxon>
        <taxon>Gunneridae</taxon>
        <taxon>Pentapetalae</taxon>
        <taxon>rosids</taxon>
        <taxon>fabids</taxon>
        <taxon>Fabales</taxon>
        <taxon>Fabaceae</taxon>
        <taxon>Papilionoideae</taxon>
        <taxon>50 kb inversion clade</taxon>
        <taxon>NPAAA clade</taxon>
        <taxon>Hologalegina</taxon>
        <taxon>IRL clade</taxon>
        <taxon>Trifolieae</taxon>
        <taxon>Medicago</taxon>
    </lineage>
</organism>
<dbReference type="EMBL" id="CM001217">
    <property type="protein sequence ID" value="AES59175.1"/>
    <property type="molecule type" value="Genomic_DNA"/>
</dbReference>
<evidence type="ECO:0000313" key="2">
    <source>
        <dbReference type="EnsemblPlants" id="AES59175"/>
    </source>
</evidence>
<accession>G7I905</accession>
<name>G7I905_MEDTR</name>
<reference evidence="2" key="3">
    <citation type="submission" date="2015-04" db="UniProtKB">
        <authorList>
            <consortium name="EnsemblPlants"/>
        </authorList>
    </citation>
    <scope>IDENTIFICATION</scope>
    <source>
        <strain evidence="2">cv. Jemalong A17</strain>
    </source>
</reference>